<dbReference type="KEGG" id="cat:CA2559_10368"/>
<accession>A3U9E6</accession>
<dbReference type="eggNOG" id="COG3188">
    <property type="taxonomic scope" value="Bacteria"/>
</dbReference>
<evidence type="ECO:0000313" key="2">
    <source>
        <dbReference type="Proteomes" id="UP000002297"/>
    </source>
</evidence>
<proteinExistence type="predicted"/>
<dbReference type="AlphaFoldDB" id="A3U9E6"/>
<protein>
    <submittedName>
        <fullName evidence="1">Uncharacterized protein</fullName>
    </submittedName>
</protein>
<dbReference type="GeneID" id="89453814"/>
<dbReference type="EMBL" id="CP002046">
    <property type="protein sequence ID" value="EAP86432.1"/>
    <property type="molecule type" value="Genomic_DNA"/>
</dbReference>
<dbReference type="STRING" id="216432.CA2559_10368"/>
<organism evidence="1 2">
    <name type="scientific">Croceibacter atlanticus (strain ATCC BAA-628 / JCM 21780 / CIP 108009 / IAM 15332 / KCTC 12090 / HTCC2559)</name>
    <dbReference type="NCBI Taxonomy" id="216432"/>
    <lineage>
        <taxon>Bacteria</taxon>
        <taxon>Pseudomonadati</taxon>
        <taxon>Bacteroidota</taxon>
        <taxon>Flavobacteriia</taxon>
        <taxon>Flavobacteriales</taxon>
        <taxon>Flavobacteriaceae</taxon>
        <taxon>Croceibacter</taxon>
    </lineage>
</organism>
<dbReference type="Proteomes" id="UP000002297">
    <property type="component" value="Chromosome"/>
</dbReference>
<gene>
    <name evidence="1" type="ordered locus">CA2559_10368</name>
</gene>
<keyword evidence="2" id="KW-1185">Reference proteome</keyword>
<reference evidence="1 2" key="1">
    <citation type="journal article" date="2010" name="J. Bacteriol.">
        <title>The complete genome sequence of Croceibacter atlanticus HTCC2559T.</title>
        <authorList>
            <person name="Oh H.M."/>
            <person name="Kang I."/>
            <person name="Ferriera S."/>
            <person name="Giovannoni S.J."/>
            <person name="Cho J.C."/>
        </authorList>
    </citation>
    <scope>NUCLEOTIDE SEQUENCE [LARGE SCALE GENOMIC DNA]</scope>
    <source>
        <strain evidence="2">ATCC BAA-628 / HTCC2559 / KCTC 12090</strain>
    </source>
</reference>
<sequence length="878" mass="100288">MSKTLRIIPFKILIRSLILLGFVLISLLPFQSYSQISQDCDEVIVRLFIEGLRDSEVSSIICENKTYISINELFAITKVKLSLINDDSSIVEGFISSPEDVYIIDTEQQEIIFRDNRYALGEDDVYLSQGNLYLSLERLDAVFKFESSFIYRELAIVTKSAIELPAMKEARILERRLNLNKITNTVYVGDTLARRERPWIEFGALTYAVNTSQVINGNSFNRFQVSTGGQLLGGDLAANFVSNAQTPLTLRNFSATYKYVDNSDTNFKQFSLGNVGTNSIATNFAPLIGGQITNRSTQLRNTFEYYNLTEYTEPFWTVELYINDVLVDYTEADATGLFSFSIPVVYGRTNVDLRFFGRFGEEQTQERFINVPFSFLPPKEFEYQITAGTFAEEIGSVFSQVRGSYGATRFLTLNAGTEYVKTRGNISFYPFLSTNLKIKNNLIFSSEYALGVRFKSTINYFSTSNFNIQANYTELDENQTVVFQGANRQLDATVAFPLRYKFIQGFSRFRFDYRSNRNGNYSTNTQYIYNGKIFGLSSNLTTSILKNANANALYRLRGFTTFEIYNGFLMSPEILYEISQNKINYARVRIRKNLYGRGLLDFSYTREFFSNSNLFSLGLRWDFNFARTGANIAISEDLVTLGQNISGGLLFNNYDNHLSFDKNITLNRANLVFKPFLDLNDNDIKDEDEPVVVGLGGKLNKGRNGNQMPDGDLQFNSLEPYIDYYVELNTDNTESVAYKLKYDSYNITLSPNKITTIEVPVKISGEVAGYVFRSKNGTQQPFSRIKINILDEKFNTVATVLSEYDGYFSYLGLLSGNYSARVDNEQLQKIFYSTKSPVIIFTIDNSKYGDILDNLEFYLDPKEPQFDLYETIVKYFTF</sequence>
<evidence type="ECO:0000313" key="1">
    <source>
        <dbReference type="EMBL" id="EAP86432.1"/>
    </source>
</evidence>
<dbReference type="RefSeq" id="WP_013187817.1">
    <property type="nucleotide sequence ID" value="NC_014230.1"/>
</dbReference>
<name>A3U9E6_CROAH</name>
<dbReference type="OrthoDB" id="1521722at2"/>
<dbReference type="HOGENOM" id="CLU_323607_0_0_10"/>